<dbReference type="EMBL" id="BPQG01000010">
    <property type="protein sequence ID" value="GJD43234.1"/>
    <property type="molecule type" value="Genomic_DNA"/>
</dbReference>
<dbReference type="Proteomes" id="UP001055117">
    <property type="component" value="Unassembled WGS sequence"/>
</dbReference>
<dbReference type="SUPFAM" id="SSF52540">
    <property type="entry name" value="P-loop containing nucleoside triphosphate hydrolases"/>
    <property type="match status" value="1"/>
</dbReference>
<keyword evidence="2" id="KW-1185">Reference proteome</keyword>
<name>A0ABQ4QET7_9HYPH</name>
<proteinExistence type="predicted"/>
<evidence type="ECO:0000313" key="1">
    <source>
        <dbReference type="EMBL" id="GJD43234.1"/>
    </source>
</evidence>
<reference evidence="1 2" key="1">
    <citation type="journal article" date="2021" name="Front. Microbiol.">
        <title>Comprehensive Comparative Genomics and Phenotyping of Methylobacterium Species.</title>
        <authorList>
            <person name="Alessa O."/>
            <person name="Ogura Y."/>
            <person name="Fujitani Y."/>
            <person name="Takami H."/>
            <person name="Hayashi T."/>
            <person name="Sahin N."/>
            <person name="Tani A."/>
        </authorList>
    </citation>
    <scope>NUCLEOTIDE SEQUENCE [LARGE SCALE GENOMIC DNA]</scope>
    <source>
        <strain evidence="1 2">DSM 23679</strain>
    </source>
</reference>
<organism evidence="1 2">
    <name type="scientific">Methylobacterium cerastii</name>
    <dbReference type="NCBI Taxonomy" id="932741"/>
    <lineage>
        <taxon>Bacteria</taxon>
        <taxon>Pseudomonadati</taxon>
        <taxon>Pseudomonadota</taxon>
        <taxon>Alphaproteobacteria</taxon>
        <taxon>Hyphomicrobiales</taxon>
        <taxon>Methylobacteriaceae</taxon>
        <taxon>Methylobacterium</taxon>
    </lineage>
</organism>
<evidence type="ECO:0000313" key="2">
    <source>
        <dbReference type="Proteomes" id="UP001055117"/>
    </source>
</evidence>
<gene>
    <name evidence="1" type="ORF">AFCDBAGC_1083</name>
</gene>
<protein>
    <recommendedName>
        <fullName evidence="3">ImuA protein</fullName>
    </recommendedName>
</protein>
<dbReference type="Gene3D" id="3.40.50.300">
    <property type="entry name" value="P-loop containing nucleotide triphosphate hydrolases"/>
    <property type="match status" value="1"/>
</dbReference>
<sequence length="258" mass="27035">MKPSRDEPEERPPSPAERIAALRVRLDAERRPDVGGVLPFGVADLDVRLPGGGLGLGLLHEIAPEGAGDEASALGFVLALVARHLARAAGDALLVVAPGHPIPYGHGLVGLGLDPGRLLLLEAEADAAVFGALEDTLRAGQLAAVAGLVADGLPLKPGRRLQLAAGSFGTAPPLLLILRPFRAALPNGAATRWRIAAGGAARDRFGCTLRPRWRARLDRCRNGRPGDWLLEWDHAAHRFDLPDGLARRAPDACGGYAG</sequence>
<accession>A0ABQ4QET7</accession>
<comment type="caution">
    <text evidence="1">The sequence shown here is derived from an EMBL/GenBank/DDBJ whole genome shotgun (WGS) entry which is preliminary data.</text>
</comment>
<dbReference type="RefSeq" id="WP_238271228.1">
    <property type="nucleotide sequence ID" value="NZ_BPQG01000010.1"/>
</dbReference>
<dbReference type="InterPro" id="IPR027417">
    <property type="entry name" value="P-loop_NTPase"/>
</dbReference>
<evidence type="ECO:0008006" key="3">
    <source>
        <dbReference type="Google" id="ProtNLM"/>
    </source>
</evidence>